<reference evidence="1 2" key="1">
    <citation type="submission" date="2018-04" db="EMBL/GenBank/DDBJ databases">
        <title>Genomic Encyclopedia of Type Strains, Phase IV (KMG-IV): sequencing the most valuable type-strain genomes for metagenomic binning, comparative biology and taxonomic classification.</title>
        <authorList>
            <person name="Goeker M."/>
        </authorList>
    </citation>
    <scope>NUCLEOTIDE SEQUENCE [LARGE SCALE GENOMIC DNA]</scope>
    <source>
        <strain evidence="1 2">DSM 100231</strain>
    </source>
</reference>
<proteinExistence type="predicted"/>
<gene>
    <name evidence="1" type="ORF">C8E01_11090</name>
</gene>
<dbReference type="AlphaFoldDB" id="A0A2U1ATL1"/>
<evidence type="ECO:0000313" key="1">
    <source>
        <dbReference type="EMBL" id="PVY39701.1"/>
    </source>
</evidence>
<protein>
    <submittedName>
        <fullName evidence="1">Uncharacterized protein</fullName>
    </submittedName>
</protein>
<keyword evidence="2" id="KW-1185">Reference proteome</keyword>
<evidence type="ECO:0000313" key="2">
    <source>
        <dbReference type="Proteomes" id="UP000245466"/>
    </source>
</evidence>
<sequence length="151" mass="16679">MYSRRTLYRRDLTALFCPLSSPEQFLRLRIVPLRGLQGCEATERAADPQKPVPPALTVVEQELSWIYNPHSKSSYTYCHLKTRKTAYTFTTAISSNSGLIGIKLIVPPLLLQQFFMATLLGDAALLDHQDLVGLPDGAEAVGDHKGGATLH</sequence>
<dbReference type="Proteomes" id="UP000245466">
    <property type="component" value="Unassembled WGS sequence"/>
</dbReference>
<name>A0A2U1ATL1_9BACT</name>
<comment type="caution">
    <text evidence="1">The sequence shown here is derived from an EMBL/GenBank/DDBJ whole genome shotgun (WGS) entry which is preliminary data.</text>
</comment>
<dbReference type="EMBL" id="QEKI01000010">
    <property type="protein sequence ID" value="PVY39701.1"/>
    <property type="molecule type" value="Genomic_DNA"/>
</dbReference>
<organism evidence="1 2">
    <name type="scientific">Pontibacter virosus</name>
    <dbReference type="NCBI Taxonomy" id="1765052"/>
    <lineage>
        <taxon>Bacteria</taxon>
        <taxon>Pseudomonadati</taxon>
        <taxon>Bacteroidota</taxon>
        <taxon>Cytophagia</taxon>
        <taxon>Cytophagales</taxon>
        <taxon>Hymenobacteraceae</taxon>
        <taxon>Pontibacter</taxon>
    </lineage>
</organism>
<accession>A0A2U1ATL1</accession>